<dbReference type="PRINTS" id="PR00469">
    <property type="entry name" value="PNDRDTASEII"/>
</dbReference>
<evidence type="ECO:0000256" key="1">
    <source>
        <dbReference type="ARBA" id="ARBA00023002"/>
    </source>
</evidence>
<dbReference type="EMBL" id="CP028475">
    <property type="protein sequence ID" value="AVW92144.1"/>
    <property type="molecule type" value="Genomic_DNA"/>
</dbReference>
<dbReference type="Gene3D" id="3.50.50.60">
    <property type="entry name" value="FAD/NAD(P)-binding domain"/>
    <property type="match status" value="1"/>
</dbReference>
<gene>
    <name evidence="3" type="ORF">DA792_14510</name>
</gene>
<dbReference type="GO" id="GO:0016491">
    <property type="term" value="F:oxidoreductase activity"/>
    <property type="evidence" value="ECO:0007669"/>
    <property type="project" value="UniProtKB-KW"/>
</dbReference>
<dbReference type="Pfam" id="PF07992">
    <property type="entry name" value="Pyr_redox_2"/>
    <property type="match status" value="1"/>
</dbReference>
<dbReference type="PRINTS" id="PR00368">
    <property type="entry name" value="FADPNR"/>
</dbReference>
<name>A0A2R4M4L1_9RHOB</name>
<dbReference type="Gene3D" id="1.10.10.1100">
    <property type="entry name" value="BFD-like [2Fe-2S]-binding domain"/>
    <property type="match status" value="1"/>
</dbReference>
<dbReference type="KEGG" id="cbak:DA792_14510"/>
<evidence type="ECO:0000313" key="4">
    <source>
        <dbReference type="Proteomes" id="UP000241447"/>
    </source>
</evidence>
<feature type="domain" description="FAD/NAD(P)-binding" evidence="2">
    <location>
        <begin position="5"/>
        <end position="258"/>
    </location>
</feature>
<dbReference type="SUPFAM" id="SSF51905">
    <property type="entry name" value="FAD/NAD(P)-binding domain"/>
    <property type="match status" value="1"/>
</dbReference>
<dbReference type="InterPro" id="IPR036188">
    <property type="entry name" value="FAD/NAD-bd_sf"/>
</dbReference>
<protein>
    <submittedName>
        <fullName evidence="3">Oxidase</fullName>
    </submittedName>
</protein>
<dbReference type="InterPro" id="IPR051691">
    <property type="entry name" value="Metab_Enz_Cyan_OpOx_G3PDH"/>
</dbReference>
<dbReference type="InterPro" id="IPR041854">
    <property type="entry name" value="BFD-like_2Fe2S-bd_dom_sf"/>
</dbReference>
<accession>A0A2R4M4L1</accession>
<keyword evidence="1" id="KW-0560">Oxidoreductase</keyword>
<dbReference type="Gene3D" id="3.40.50.720">
    <property type="entry name" value="NAD(P)-binding Rossmann-like Domain"/>
    <property type="match status" value="1"/>
</dbReference>
<dbReference type="InterPro" id="IPR023753">
    <property type="entry name" value="FAD/NAD-binding_dom"/>
</dbReference>
<evidence type="ECO:0000313" key="3">
    <source>
        <dbReference type="EMBL" id="AVW92144.1"/>
    </source>
</evidence>
<reference evidence="3 4" key="1">
    <citation type="submission" date="2018-03" db="EMBL/GenBank/DDBJ databases">
        <title>The Complete Genome of Celeribacter baekdonensis strain LH4, a Thiosulfate-Oxidizing Alphaproteobacterium Isolated from Gulf of Mexico Continental Slope Sediments.</title>
        <authorList>
            <person name="Flood B.E."/>
            <person name="Bailey J.V."/>
            <person name="Leprich D."/>
        </authorList>
    </citation>
    <scope>NUCLEOTIDE SEQUENCE [LARGE SCALE GENOMIC DNA]</scope>
    <source>
        <strain evidence="3 4">LH4</strain>
    </source>
</reference>
<dbReference type="RefSeq" id="WP_107720556.1">
    <property type="nucleotide sequence ID" value="NZ_CP028475.1"/>
</dbReference>
<dbReference type="PANTHER" id="PTHR42949:SF3">
    <property type="entry name" value="ANAEROBIC GLYCEROL-3-PHOSPHATE DEHYDROGENASE SUBUNIT B"/>
    <property type="match status" value="1"/>
</dbReference>
<evidence type="ECO:0000259" key="2">
    <source>
        <dbReference type="Pfam" id="PF07992"/>
    </source>
</evidence>
<dbReference type="Proteomes" id="UP000241447">
    <property type="component" value="Chromosome"/>
</dbReference>
<dbReference type="PANTHER" id="PTHR42949">
    <property type="entry name" value="ANAEROBIC GLYCEROL-3-PHOSPHATE DEHYDROGENASE SUBUNIT B"/>
    <property type="match status" value="1"/>
</dbReference>
<dbReference type="AlphaFoldDB" id="A0A2R4M4L1"/>
<proteinExistence type="predicted"/>
<dbReference type="OrthoDB" id="9801699at2"/>
<sequence>MTDRRILVVGAGPAGVRAAITLAQAGDHPVLVDHAPGIGGAVYATLRRSAHGNVAHAKEALRLKADFDRLRPQIDLRCGTSFTGLDPQGTALLTGKAGLIFKPRAVILATGARERVRPRPGWTLSGVSTAGALQIALKTAGNLPPNRVIIAGSGALLYAIGAQLTRAGRPPVAILETGRPFHNAFQARTLPRVVLIEAAGYMTRLIAAGVPILTGTDLTRISREGDHLLAQTSRTGRWATIRADHIALHDGLASNDYGLTAPPPGLPVVRAGDCAQILGRHAAEDSGRLAAQQVLAALHDSHTTSTLSPQYAQAQISLARLFQRAPQLPETTGLRDLPDDTVMCRCENRTLGDLRHAVLHACEHGPATGRSLRLGERVGMGPCQGRQCLDWVAELSPHTANFADLRGARWPLKPVRIRDILAATDEAAN</sequence>
<organism evidence="3 4">
    <name type="scientific">Celeribacter baekdonensis</name>
    <dbReference type="NCBI Taxonomy" id="875171"/>
    <lineage>
        <taxon>Bacteria</taxon>
        <taxon>Pseudomonadati</taxon>
        <taxon>Pseudomonadota</taxon>
        <taxon>Alphaproteobacteria</taxon>
        <taxon>Rhodobacterales</taxon>
        <taxon>Roseobacteraceae</taxon>
        <taxon>Celeribacter</taxon>
    </lineage>
</organism>